<sequence>MSIDALIDTCLTMSYIKVRVFDGSARLHHSSELYLMNSLDTLEVRPNLQINLLTALLRFTRYRVWMQAGI</sequence>
<accession>A0A0V0YLJ9</accession>
<name>A0A0V0YLJ9_TRIPS</name>
<dbReference type="EMBL" id="JYDU01000005">
    <property type="protein sequence ID" value="KRY00977.1"/>
    <property type="molecule type" value="Genomic_DNA"/>
</dbReference>
<proteinExistence type="predicted"/>
<gene>
    <name evidence="1" type="ORF">T4E_7545</name>
</gene>
<organism evidence="1 2">
    <name type="scientific">Trichinella pseudospiralis</name>
    <name type="common">Parasitic roundworm</name>
    <dbReference type="NCBI Taxonomy" id="6337"/>
    <lineage>
        <taxon>Eukaryota</taxon>
        <taxon>Metazoa</taxon>
        <taxon>Ecdysozoa</taxon>
        <taxon>Nematoda</taxon>
        <taxon>Enoplea</taxon>
        <taxon>Dorylaimia</taxon>
        <taxon>Trichinellida</taxon>
        <taxon>Trichinellidae</taxon>
        <taxon>Trichinella</taxon>
    </lineage>
</organism>
<protein>
    <submittedName>
        <fullName evidence="1">Uncharacterized protein</fullName>
    </submittedName>
</protein>
<evidence type="ECO:0000313" key="1">
    <source>
        <dbReference type="EMBL" id="KRY00977.1"/>
    </source>
</evidence>
<dbReference type="Proteomes" id="UP000054815">
    <property type="component" value="Unassembled WGS sequence"/>
</dbReference>
<dbReference type="AlphaFoldDB" id="A0A0V0YLJ9"/>
<evidence type="ECO:0000313" key="2">
    <source>
        <dbReference type="Proteomes" id="UP000054815"/>
    </source>
</evidence>
<reference evidence="1 2" key="1">
    <citation type="submission" date="2015-01" db="EMBL/GenBank/DDBJ databases">
        <title>Evolution of Trichinella species and genotypes.</title>
        <authorList>
            <person name="Korhonen P.K."/>
            <person name="Edoardo P."/>
            <person name="Giuseppe L.R."/>
            <person name="Gasser R.B."/>
        </authorList>
    </citation>
    <scope>NUCLEOTIDE SEQUENCE [LARGE SCALE GENOMIC DNA]</scope>
    <source>
        <strain evidence="1">ISS141</strain>
    </source>
</reference>
<comment type="caution">
    <text evidence="1">The sequence shown here is derived from an EMBL/GenBank/DDBJ whole genome shotgun (WGS) entry which is preliminary data.</text>
</comment>